<name>A0ACC3DFT2_9PEZI</name>
<evidence type="ECO:0000313" key="2">
    <source>
        <dbReference type="Proteomes" id="UP001186974"/>
    </source>
</evidence>
<comment type="caution">
    <text evidence="1">The sequence shown here is derived from an EMBL/GenBank/DDBJ whole genome shotgun (WGS) entry which is preliminary data.</text>
</comment>
<organism evidence="1 2">
    <name type="scientific">Coniosporium uncinatum</name>
    <dbReference type="NCBI Taxonomy" id="93489"/>
    <lineage>
        <taxon>Eukaryota</taxon>
        <taxon>Fungi</taxon>
        <taxon>Dikarya</taxon>
        <taxon>Ascomycota</taxon>
        <taxon>Pezizomycotina</taxon>
        <taxon>Dothideomycetes</taxon>
        <taxon>Dothideomycetes incertae sedis</taxon>
        <taxon>Coniosporium</taxon>
    </lineage>
</organism>
<proteinExistence type="predicted"/>
<evidence type="ECO:0000313" key="1">
    <source>
        <dbReference type="EMBL" id="KAK3067957.1"/>
    </source>
</evidence>
<reference evidence="1" key="1">
    <citation type="submission" date="2024-09" db="EMBL/GenBank/DDBJ databases">
        <title>Black Yeasts Isolated from many extreme environments.</title>
        <authorList>
            <person name="Coleine C."/>
            <person name="Stajich J.E."/>
            <person name="Selbmann L."/>
        </authorList>
    </citation>
    <scope>NUCLEOTIDE SEQUENCE</scope>
    <source>
        <strain evidence="1">CCFEE 5737</strain>
    </source>
</reference>
<dbReference type="Proteomes" id="UP001186974">
    <property type="component" value="Unassembled WGS sequence"/>
</dbReference>
<dbReference type="EMBL" id="JAWDJW010005403">
    <property type="protein sequence ID" value="KAK3067957.1"/>
    <property type="molecule type" value="Genomic_DNA"/>
</dbReference>
<keyword evidence="2" id="KW-1185">Reference proteome</keyword>
<feature type="non-terminal residue" evidence="1">
    <location>
        <position position="386"/>
    </location>
</feature>
<gene>
    <name evidence="1" type="ORF">LTS18_000872</name>
</gene>
<feature type="non-terminal residue" evidence="1">
    <location>
        <position position="1"/>
    </location>
</feature>
<protein>
    <submittedName>
        <fullName evidence="1">Uncharacterized protein</fullName>
    </submittedName>
</protein>
<sequence length="386" mass="42702">PIDVAEGSEPPADAIVQNQQIVYDGEKVEATVWDRSKISKAGYKISGPAVVTEMDSNTLILPGYVGEVDLMGNLIITAIDHSQEEKKLVHTPESATKLVQESPLISTLISSALASIRREMDTMMLRCAMSPAIREQQDEFNVITNTAGKMLVGQFGSFITQFLSMWKGTIEEGDVFVTNDSYQIQGAVSHLNDVIILLPIWHQHKLVGWSANFGHLTDVQGKVPGSMSINASTIFEDGLQIPCVKLYNKGVYNEALVEIFCRNSRLPEWFESDLTALVAACRTAANRVCELCDRYGLEVYTAACDDLLERDRAAIAHLIDTKIGTERSSFTDFVDDDGHGIGPWNITCSMYKEGDKLILDWDGTSPQSNTSMNYYLSTTMFKMFIG</sequence>
<accession>A0ACC3DFT2</accession>